<keyword evidence="1" id="KW-0812">Transmembrane</keyword>
<evidence type="ECO:0000256" key="1">
    <source>
        <dbReference type="SAM" id="Phobius"/>
    </source>
</evidence>
<dbReference type="EnsemblMetazoa" id="XM_019912919.1">
    <property type="protein sequence ID" value="XP_019768478.1"/>
    <property type="gene ID" value="LOC109543260"/>
</dbReference>
<dbReference type="InterPro" id="IPR049352">
    <property type="entry name" value="Rost"/>
</dbReference>
<evidence type="ECO:0000313" key="3">
    <source>
        <dbReference type="Proteomes" id="UP000019118"/>
    </source>
</evidence>
<keyword evidence="3" id="KW-1185">Reference proteome</keyword>
<reference evidence="2" key="2">
    <citation type="submission" date="2024-08" db="UniProtKB">
        <authorList>
            <consortium name="EnsemblMetazoa"/>
        </authorList>
    </citation>
    <scope>IDENTIFICATION</scope>
</reference>
<dbReference type="Proteomes" id="UP000019118">
    <property type="component" value="Unassembled WGS sequence"/>
</dbReference>
<reference evidence="3" key="1">
    <citation type="journal article" date="2013" name="Genome Biol.">
        <title>Draft genome of the mountain pine beetle, Dendroctonus ponderosae Hopkins, a major forest pest.</title>
        <authorList>
            <person name="Keeling C.I."/>
            <person name="Yuen M.M."/>
            <person name="Liao N.Y."/>
            <person name="Docking T.R."/>
            <person name="Chan S.K."/>
            <person name="Taylor G.A."/>
            <person name="Palmquist D.L."/>
            <person name="Jackman S.D."/>
            <person name="Nguyen A."/>
            <person name="Li M."/>
            <person name="Henderson H."/>
            <person name="Janes J.K."/>
            <person name="Zhao Y."/>
            <person name="Pandoh P."/>
            <person name="Moore R."/>
            <person name="Sperling F.A."/>
            <person name="Huber D.P."/>
            <person name="Birol I."/>
            <person name="Jones S.J."/>
            <person name="Bohlmann J."/>
        </authorList>
    </citation>
    <scope>NUCLEOTIDE SEQUENCE</scope>
</reference>
<sequence>MVVGVYIVSKQNKKAKMVVTWKDNFILSNIWPTFGSPEIFVMSQWQRDKQTPSYLYVLLRVAIFLTFFTIWILSYTMESSSNKPKWPLYLTNWGLTVCTIQSFLSSLMLICAILGTNVLDNSELTQSALKAYKTYWITNSMATTIAFTISFVYWTLIHQPEYWSIMNFMVHGMNAILMIIDFCAVAHPVRFLHFVYPVGLAFVYVTMTAIFYACGGTAKNGDQFIYPILKWSTPGITVAYCIAIMILIFFIHTLTFFLYKGKVKIAELCFGEPESDSFSDTAMQML</sequence>
<feature type="transmembrane region" description="Helical" evidence="1">
    <location>
        <begin position="191"/>
        <end position="213"/>
    </location>
</feature>
<keyword evidence="1" id="KW-1133">Transmembrane helix</keyword>
<accession>A0AAR5Q5E9</accession>
<dbReference type="AlphaFoldDB" id="A0AAR5Q5E9"/>
<dbReference type="KEGG" id="dpa:109543260"/>
<dbReference type="RefSeq" id="XP_019768478.1">
    <property type="nucleotide sequence ID" value="XM_019912919.2"/>
</dbReference>
<dbReference type="Pfam" id="PF21534">
    <property type="entry name" value="Rost"/>
    <property type="match status" value="1"/>
</dbReference>
<dbReference type="PANTHER" id="PTHR12242">
    <property type="entry name" value="OS02G0130600 PROTEIN-RELATED"/>
    <property type="match status" value="1"/>
</dbReference>
<evidence type="ECO:0008006" key="4">
    <source>
        <dbReference type="Google" id="ProtNLM"/>
    </source>
</evidence>
<evidence type="ECO:0000313" key="2">
    <source>
        <dbReference type="EnsemblMetazoa" id="XP_019768478.1"/>
    </source>
</evidence>
<dbReference type="GeneID" id="109543260"/>
<feature type="transmembrane region" description="Helical" evidence="1">
    <location>
        <begin position="233"/>
        <end position="259"/>
    </location>
</feature>
<feature type="transmembrane region" description="Helical" evidence="1">
    <location>
        <begin position="162"/>
        <end position="184"/>
    </location>
</feature>
<dbReference type="EnsemblMetazoa" id="XM_019908879.1">
    <property type="protein sequence ID" value="XP_019764438.1"/>
    <property type="gene ID" value="LOC109540470"/>
</dbReference>
<keyword evidence="1" id="KW-0472">Membrane</keyword>
<organism evidence="2 3">
    <name type="scientific">Dendroctonus ponderosae</name>
    <name type="common">Mountain pine beetle</name>
    <dbReference type="NCBI Taxonomy" id="77166"/>
    <lineage>
        <taxon>Eukaryota</taxon>
        <taxon>Metazoa</taxon>
        <taxon>Ecdysozoa</taxon>
        <taxon>Arthropoda</taxon>
        <taxon>Hexapoda</taxon>
        <taxon>Insecta</taxon>
        <taxon>Pterygota</taxon>
        <taxon>Neoptera</taxon>
        <taxon>Endopterygota</taxon>
        <taxon>Coleoptera</taxon>
        <taxon>Polyphaga</taxon>
        <taxon>Cucujiformia</taxon>
        <taxon>Curculionidae</taxon>
        <taxon>Scolytinae</taxon>
        <taxon>Dendroctonus</taxon>
    </lineage>
</organism>
<feature type="transmembrane region" description="Helical" evidence="1">
    <location>
        <begin position="93"/>
        <end position="114"/>
    </location>
</feature>
<dbReference type="GO" id="GO:0016020">
    <property type="term" value="C:membrane"/>
    <property type="evidence" value="ECO:0007669"/>
    <property type="project" value="TreeGrafter"/>
</dbReference>
<dbReference type="PANTHER" id="PTHR12242:SF49">
    <property type="entry name" value="HEADBUTT, ISOFORM E"/>
    <property type="match status" value="1"/>
</dbReference>
<protein>
    <recommendedName>
        <fullName evidence="4">Protein rolling stone</fullName>
    </recommendedName>
</protein>
<feature type="transmembrane region" description="Helical" evidence="1">
    <location>
        <begin position="54"/>
        <end position="73"/>
    </location>
</feature>
<proteinExistence type="predicted"/>
<feature type="transmembrane region" description="Helical" evidence="1">
    <location>
        <begin position="135"/>
        <end position="156"/>
    </location>
</feature>
<name>A0AAR5Q5E9_DENPD</name>